<feature type="transmembrane region" description="Helical" evidence="6">
    <location>
        <begin position="273"/>
        <end position="290"/>
    </location>
</feature>
<feature type="transmembrane region" description="Helical" evidence="6">
    <location>
        <begin position="162"/>
        <end position="181"/>
    </location>
</feature>
<gene>
    <name evidence="7" type="ORF">HNQ88_003669</name>
</gene>
<keyword evidence="7" id="KW-0808">Transferase</keyword>
<dbReference type="GO" id="GO:0016020">
    <property type="term" value="C:membrane"/>
    <property type="evidence" value="ECO:0007669"/>
    <property type="project" value="UniProtKB-SubCell"/>
</dbReference>
<keyword evidence="2" id="KW-1003">Cell membrane</keyword>
<dbReference type="EMBL" id="JAVDQD010000005">
    <property type="protein sequence ID" value="MDR6240593.1"/>
    <property type="molecule type" value="Genomic_DNA"/>
</dbReference>
<feature type="transmembrane region" description="Helical" evidence="6">
    <location>
        <begin position="12"/>
        <end position="33"/>
    </location>
</feature>
<evidence type="ECO:0000256" key="5">
    <source>
        <dbReference type="ARBA" id="ARBA00023136"/>
    </source>
</evidence>
<dbReference type="PANTHER" id="PTHR42723:SF1">
    <property type="entry name" value="CHLOROPHYLL SYNTHASE, CHLOROPLASTIC"/>
    <property type="match status" value="1"/>
</dbReference>
<evidence type="ECO:0000256" key="6">
    <source>
        <dbReference type="SAM" id="Phobius"/>
    </source>
</evidence>
<dbReference type="Proteomes" id="UP001185092">
    <property type="component" value="Unassembled WGS sequence"/>
</dbReference>
<keyword evidence="3 6" id="KW-0812">Transmembrane</keyword>
<feature type="transmembrane region" description="Helical" evidence="6">
    <location>
        <begin position="219"/>
        <end position="239"/>
    </location>
</feature>
<dbReference type="InterPro" id="IPR044878">
    <property type="entry name" value="UbiA_sf"/>
</dbReference>
<dbReference type="CDD" id="cd13964">
    <property type="entry name" value="PT_UbiA_1"/>
    <property type="match status" value="1"/>
</dbReference>
<dbReference type="GO" id="GO:0008412">
    <property type="term" value="F:4-hydroxybenzoate polyprenyltransferase activity"/>
    <property type="evidence" value="ECO:0007669"/>
    <property type="project" value="UniProtKB-EC"/>
</dbReference>
<feature type="transmembrane region" description="Helical" evidence="6">
    <location>
        <begin position="45"/>
        <end position="66"/>
    </location>
</feature>
<accession>A0AAE3XR96</accession>
<dbReference type="NCBIfam" id="NF035940">
    <property type="entry name" value="prenyl_rel_EboC"/>
    <property type="match status" value="1"/>
</dbReference>
<keyword evidence="4 6" id="KW-1133">Transmembrane helix</keyword>
<feature type="transmembrane region" description="Helical" evidence="6">
    <location>
        <begin position="251"/>
        <end position="267"/>
    </location>
</feature>
<organism evidence="7 8">
    <name type="scientific">Aureibacter tunicatorum</name>
    <dbReference type="NCBI Taxonomy" id="866807"/>
    <lineage>
        <taxon>Bacteria</taxon>
        <taxon>Pseudomonadati</taxon>
        <taxon>Bacteroidota</taxon>
        <taxon>Cytophagia</taxon>
        <taxon>Cytophagales</taxon>
        <taxon>Persicobacteraceae</taxon>
        <taxon>Aureibacter</taxon>
    </lineage>
</organism>
<protein>
    <submittedName>
        <fullName evidence="7">4-hydroxybenzoate polyprenyltransferase</fullName>
        <ecNumber evidence="7">2.5.1.39</ecNumber>
    </submittedName>
</protein>
<keyword evidence="5 6" id="KW-0472">Membrane</keyword>
<comment type="caution">
    <text evidence="7">The sequence shown here is derived from an EMBL/GenBank/DDBJ whole genome shotgun (WGS) entry which is preliminary data.</text>
</comment>
<proteinExistence type="predicted"/>
<dbReference type="RefSeq" id="WP_309940645.1">
    <property type="nucleotide sequence ID" value="NZ_AP025306.1"/>
</dbReference>
<evidence type="ECO:0000256" key="1">
    <source>
        <dbReference type="ARBA" id="ARBA00004141"/>
    </source>
</evidence>
<reference evidence="7" key="1">
    <citation type="submission" date="2023-07" db="EMBL/GenBank/DDBJ databases">
        <title>Genomic Encyclopedia of Type Strains, Phase IV (KMG-IV): sequencing the most valuable type-strain genomes for metagenomic binning, comparative biology and taxonomic classification.</title>
        <authorList>
            <person name="Goeker M."/>
        </authorList>
    </citation>
    <scope>NUCLEOTIDE SEQUENCE</scope>
    <source>
        <strain evidence="7">DSM 26174</strain>
    </source>
</reference>
<sequence length="296" mass="32455">MKKIGHFLTLARPANIVTAIADILAGVAIALSLSSQVTSLQIIDICLLIASTIGLYGGGIVFNDIFDLQTDKIERPERILPSGKLSLEEAMLFGSLLFSFAICFAFIASSTSGVIAICIMLLALSYDKLTKRHQVIGPLNMGLCRSFNLLLGISIIPSALNQFWFLGFIPLAYIAAITLVAQKENTGKNKNSILYAIFLDTAVMITLLIIVYYHSTTFWTSLPFIIFWFGINLIAKSNAYQKNNPEKIKKAVKIGVISIIPLNAIYVAGFMDWTYGFLLIGLLPISFLLAKKFAVT</sequence>
<name>A0AAE3XR96_9BACT</name>
<evidence type="ECO:0000256" key="2">
    <source>
        <dbReference type="ARBA" id="ARBA00022475"/>
    </source>
</evidence>
<feature type="transmembrane region" description="Helical" evidence="6">
    <location>
        <begin position="90"/>
        <end position="123"/>
    </location>
</feature>
<comment type="subcellular location">
    <subcellularLocation>
        <location evidence="1">Membrane</location>
        <topology evidence="1">Multi-pass membrane protein</topology>
    </subcellularLocation>
</comment>
<dbReference type="InterPro" id="IPR000537">
    <property type="entry name" value="UbiA_prenyltransferase"/>
</dbReference>
<dbReference type="PANTHER" id="PTHR42723">
    <property type="entry name" value="CHLOROPHYLL SYNTHASE"/>
    <property type="match status" value="1"/>
</dbReference>
<keyword evidence="8" id="KW-1185">Reference proteome</keyword>
<dbReference type="Gene3D" id="1.10.357.140">
    <property type="entry name" value="UbiA prenyltransferase"/>
    <property type="match status" value="1"/>
</dbReference>
<evidence type="ECO:0000313" key="7">
    <source>
        <dbReference type="EMBL" id="MDR6240593.1"/>
    </source>
</evidence>
<evidence type="ECO:0000256" key="3">
    <source>
        <dbReference type="ARBA" id="ARBA00022692"/>
    </source>
</evidence>
<dbReference type="EC" id="2.5.1.39" evidence="7"/>
<evidence type="ECO:0000256" key="4">
    <source>
        <dbReference type="ARBA" id="ARBA00022989"/>
    </source>
</evidence>
<dbReference type="AlphaFoldDB" id="A0AAE3XR96"/>
<dbReference type="InterPro" id="IPR050475">
    <property type="entry name" value="Prenyltransferase_related"/>
</dbReference>
<feature type="transmembrane region" description="Helical" evidence="6">
    <location>
        <begin position="193"/>
        <end position="213"/>
    </location>
</feature>
<dbReference type="Pfam" id="PF01040">
    <property type="entry name" value="UbiA"/>
    <property type="match status" value="1"/>
</dbReference>
<evidence type="ECO:0000313" key="8">
    <source>
        <dbReference type="Proteomes" id="UP001185092"/>
    </source>
</evidence>